<keyword evidence="1" id="KW-0472">Membrane</keyword>
<keyword evidence="1" id="KW-0812">Transmembrane</keyword>
<keyword evidence="1" id="KW-1133">Transmembrane helix</keyword>
<feature type="transmembrane region" description="Helical" evidence="1">
    <location>
        <begin position="55"/>
        <end position="74"/>
    </location>
</feature>
<accession>A0A3M5E626</accession>
<protein>
    <submittedName>
        <fullName evidence="2">Uncharacterized protein</fullName>
    </submittedName>
</protein>
<proteinExistence type="predicted"/>
<name>A0A3M5E626_PSEAI</name>
<reference evidence="2 3" key="1">
    <citation type="submission" date="2018-08" db="EMBL/GenBank/DDBJ databases">
        <title>Recombination of ecologically and evolutionarily significant loci maintains genetic cohesion in the Pseudomonas syringae species complex.</title>
        <authorList>
            <person name="Dillon M."/>
            <person name="Thakur S."/>
            <person name="Almeida R.N.D."/>
            <person name="Weir B.S."/>
            <person name="Guttman D.S."/>
        </authorList>
    </citation>
    <scope>NUCLEOTIDE SEQUENCE [LARGE SCALE GENOMIC DNA]</scope>
    <source>
        <strain evidence="2 3">ICMP 7846</strain>
    </source>
</reference>
<gene>
    <name evidence="2" type="ORF">ALP65_00582</name>
</gene>
<evidence type="ECO:0000256" key="1">
    <source>
        <dbReference type="SAM" id="Phobius"/>
    </source>
</evidence>
<dbReference type="AlphaFoldDB" id="A0A3M5E626"/>
<sequence length="75" mass="7681">MPGMQDLGFALLLIGYVWSVASGGRRSIPCALLCLLLFPLAQLAFAINDAPMRPPLALAAFGAGLAYLGGGSVFG</sequence>
<comment type="caution">
    <text evidence="2">The sequence shown here is derived from an EMBL/GenBank/DDBJ whole genome shotgun (WGS) entry which is preliminary data.</text>
</comment>
<dbReference type="EMBL" id="RBSQ01000481">
    <property type="protein sequence ID" value="RMS57043.1"/>
    <property type="molecule type" value="Genomic_DNA"/>
</dbReference>
<organism evidence="2 3">
    <name type="scientific">Pseudomonas aeruginosa</name>
    <dbReference type="NCBI Taxonomy" id="287"/>
    <lineage>
        <taxon>Bacteria</taxon>
        <taxon>Pseudomonadati</taxon>
        <taxon>Pseudomonadota</taxon>
        <taxon>Gammaproteobacteria</taxon>
        <taxon>Pseudomonadales</taxon>
        <taxon>Pseudomonadaceae</taxon>
        <taxon>Pseudomonas</taxon>
    </lineage>
</organism>
<dbReference type="Proteomes" id="UP000270834">
    <property type="component" value="Unassembled WGS sequence"/>
</dbReference>
<evidence type="ECO:0000313" key="3">
    <source>
        <dbReference type="Proteomes" id="UP000270834"/>
    </source>
</evidence>
<evidence type="ECO:0000313" key="2">
    <source>
        <dbReference type="EMBL" id="RMS57043.1"/>
    </source>
</evidence>
<feature type="transmembrane region" description="Helical" evidence="1">
    <location>
        <begin position="29"/>
        <end position="48"/>
    </location>
</feature>